<dbReference type="EMBL" id="MN740324">
    <property type="protein sequence ID" value="QHU00170.1"/>
    <property type="molecule type" value="Genomic_DNA"/>
</dbReference>
<sequence>MYLNSIDNFFDGVLDNFHNFINKKKFIEQISKDDNFVKYHNNILDIIKEFIDIINKETIKEIKSKEQIIFNICKRYCAYYIYFSISYNYKESRDLFITNLLESTKNQKSSNFQIENFYNSENNSKIIKIYSIIKNILELQKFKTMERIKIILENNPIKYNDTIEIFNLLGEDFITDFFLIKDNFHNILKTIIFKVIYENDEKNNIITLLNESEMKNSEYKYIEIIVSTKTKLLDFPFFQSILTVDDIKKGKDKEYYSYLEENKEEEEKFYSNKAFLNFIFSNKLLVPITEEFIRYHKNTEKYDKKLDDNIKDRDSTKIKYVINKINKLKNLHSKFYDKNPKMKLDAKELFYKPLLNREVVLYNDSEEVKIIQKLELSEQTTDLDYLVDLENSRNYAYLNYKDYSKDGFTLRTTKQVQSIRYTNIKNFTDGKIELRVGHNNLPFHTVGIVFNPFGSNLECFTMNDIENVSDKYNKNGYKNLIKKIKTSFTNKLNDKTLYYWLFDNKNDIIELDEYKNVSSINKSQYIETLIVNLFNIFYDIISEYIINKIKSINNLDIYTLNYNIRKYSKKFFGFNNLNIKLKHTIYPQVLNIIFKEIEIKKEIEIPNIIKLPESKYIKLNDKTIISLKQDKVIIESTINRNTICSHYLKWIKLGKLSRNDTELLNQEIFNFVKQYVKTNEEGVIICKSCNEMLNIKKYVYEGTYVKELDTFQTTNLAVSQNLEKIPKYNKFTRTIRNLEKNLEKICYTINLNYYIGNIPTIKLRRKMVIKDVIDLILIHTKYIKDNSKDRAKKNAENYNINKDLTNLFFFELKDDIFLTSSTETDYYKLIKYNNVLSYVIFIIITDINVGQILNFKDDKKCNYFIYDKIGKNIFDNLFIRISDKIKILIKNIPLLGYVIFYLSCILTNSYIWLWNKENKNENYNIQKIIIHTLVDLINSIMEANLEKKKNFIYELIVNRFTHKLKHVYNDKNILTKLEEESMNKIKIDEKTNKISYITKKEKILELSGKFDETYNMLIYNELGFCNTILKTINEYENLYFDNNITNITNCNDGYFHNWEFKNNELICKKCNEKYSVLFDKKYSTNDIRNNIKYNNLKKLAIEHCLSGDTHDFEPGTKQCLKCKINIDKKQYTNNELLKLEKNINEKKIKIYQNQIENNKLYFQNKEKNKIRSINILKNLKNRYIKSTNNKLINYIDDFIDRLKSVLGDKVKLNDRTILLKDTKYTIMNDYLGNEIKNKFSILSSDNKIKFNLNHSFFKRDVLYYNDQVKNVFVYYDNLTKNYIGYSKDNREFKTFNSTSYIKVKYSLRDMLINLGLENKFVNIYNLNDDYKNKNFKMEDINHKTLLKDLIRYRVNNLNFIISKSKILLEKINNNNNNKFTYNSEDKLIEQINKQIKTFKTVNKEGRKKIFKHIDIVRNINNIENNNIKLTISKNYINTDILNTLNNNDNFLIYYYIMNLNRFLSYNSESISKTNSSLTIVKIILHCFNLFYLPLEDSDIRKFNSILITDTPYINPSLQVSGYYQELVNSNEIDDEKISEQNYDINEETSSYEVNSSEIQDVDELGN</sequence>
<reference evidence="3" key="1">
    <citation type="journal article" date="2020" name="Nature">
        <title>Giant virus diversity and host interactions through global metagenomics.</title>
        <authorList>
            <person name="Schulz F."/>
            <person name="Roux S."/>
            <person name="Paez-Espino D."/>
            <person name="Jungbluth S."/>
            <person name="Walsh D.A."/>
            <person name="Denef V.J."/>
            <person name="McMahon K.D."/>
            <person name="Konstantinidis K.T."/>
            <person name="Eloe-Fadrosh E.A."/>
            <person name="Kyrpides N.C."/>
            <person name="Woyke T."/>
        </authorList>
    </citation>
    <scope>NUCLEOTIDE SEQUENCE</scope>
    <source>
        <strain evidence="3">GVMAG-M-3300025860-12</strain>
    </source>
</reference>
<accession>A0A6C0J5M2</accession>
<keyword evidence="2" id="KW-0812">Transmembrane</keyword>
<evidence type="ECO:0000256" key="2">
    <source>
        <dbReference type="SAM" id="Phobius"/>
    </source>
</evidence>
<protein>
    <submittedName>
        <fullName evidence="3">Uncharacterized protein</fullName>
    </submittedName>
</protein>
<feature type="transmembrane region" description="Helical" evidence="2">
    <location>
        <begin position="894"/>
        <end position="914"/>
    </location>
</feature>
<feature type="transmembrane region" description="Helical" evidence="2">
    <location>
        <begin position="835"/>
        <end position="855"/>
    </location>
</feature>
<keyword evidence="2" id="KW-1133">Transmembrane helix</keyword>
<feature type="compositionally biased region" description="Polar residues" evidence="1">
    <location>
        <begin position="1546"/>
        <end position="1558"/>
    </location>
</feature>
<name>A0A6C0J5M2_9ZZZZ</name>
<evidence type="ECO:0000256" key="1">
    <source>
        <dbReference type="SAM" id="MobiDB-lite"/>
    </source>
</evidence>
<proteinExistence type="predicted"/>
<organism evidence="3">
    <name type="scientific">viral metagenome</name>
    <dbReference type="NCBI Taxonomy" id="1070528"/>
    <lineage>
        <taxon>unclassified sequences</taxon>
        <taxon>metagenomes</taxon>
        <taxon>organismal metagenomes</taxon>
    </lineage>
</organism>
<feature type="region of interest" description="Disordered" evidence="1">
    <location>
        <begin position="1546"/>
        <end position="1566"/>
    </location>
</feature>
<evidence type="ECO:0000313" key="3">
    <source>
        <dbReference type="EMBL" id="QHU00170.1"/>
    </source>
</evidence>
<keyword evidence="2" id="KW-0472">Membrane</keyword>